<keyword evidence="3" id="KW-1185">Reference proteome</keyword>
<dbReference type="GO" id="GO:0016787">
    <property type="term" value="F:hydrolase activity"/>
    <property type="evidence" value="ECO:0007669"/>
    <property type="project" value="UniProtKB-KW"/>
</dbReference>
<dbReference type="RefSeq" id="WP_101438228.1">
    <property type="nucleotide sequence ID" value="NZ_PJMY01000003.1"/>
</dbReference>
<dbReference type="SUPFAM" id="SSF53474">
    <property type="entry name" value="alpha/beta-Hydrolases"/>
    <property type="match status" value="1"/>
</dbReference>
<protein>
    <submittedName>
        <fullName evidence="2">Alpha/beta hydrolase family protein</fullName>
    </submittedName>
</protein>
<dbReference type="EMBL" id="PJMY01000003">
    <property type="protein sequence ID" value="PKV95029.1"/>
    <property type="molecule type" value="Genomic_DNA"/>
</dbReference>
<name>A0A2N3WME2_9PSEU</name>
<dbReference type="InterPro" id="IPR052897">
    <property type="entry name" value="Sec-Metab_Biosynth_Hydrolase"/>
</dbReference>
<evidence type="ECO:0000313" key="3">
    <source>
        <dbReference type="Proteomes" id="UP000233750"/>
    </source>
</evidence>
<sequence length="280" mass="29696">MQPTFVLIPGSHAAGRCFTALQRELAVRGHRSLAVDLPGHGTAGFSAAYQAQDLATFTAEPSPMAGITHADNVAHVIDLVRRVREHGPVILVGHSRGGFTVTSVANAVPDLLARTVYVSAWCCVTGTAADYLATPAFRAPGSGPIPVDDPKRLGAVRMNWRTTDPAHLAALKRAWTTTGTDAEVVAFLSALDPDESRDAGSDLVNPAAWGQIPHTYIRLTEDANMPLALQDHFIEEADALTPDNPFDVHSLPLGHIDPLLHPTGLAEILAGTADYSEGAR</sequence>
<comment type="caution">
    <text evidence="2">The sequence shown here is derived from an EMBL/GenBank/DDBJ whole genome shotgun (WGS) entry which is preliminary data.</text>
</comment>
<evidence type="ECO:0000259" key="1">
    <source>
        <dbReference type="Pfam" id="PF12697"/>
    </source>
</evidence>
<dbReference type="Pfam" id="PF12697">
    <property type="entry name" value="Abhydrolase_6"/>
    <property type="match status" value="1"/>
</dbReference>
<dbReference type="InterPro" id="IPR029058">
    <property type="entry name" value="AB_hydrolase_fold"/>
</dbReference>
<dbReference type="PANTHER" id="PTHR37017">
    <property type="entry name" value="AB HYDROLASE-1 DOMAIN-CONTAINING PROTEIN-RELATED"/>
    <property type="match status" value="1"/>
</dbReference>
<evidence type="ECO:0000313" key="2">
    <source>
        <dbReference type="EMBL" id="PKV95029.1"/>
    </source>
</evidence>
<gene>
    <name evidence="2" type="ORF">ATK30_5923</name>
</gene>
<proteinExistence type="predicted"/>
<dbReference type="AlphaFoldDB" id="A0A2N3WME2"/>
<dbReference type="OrthoDB" id="3827413at2"/>
<dbReference type="Proteomes" id="UP000233750">
    <property type="component" value="Unassembled WGS sequence"/>
</dbReference>
<organism evidence="2 3">
    <name type="scientific">Amycolatopsis echigonensis</name>
    <dbReference type="NCBI Taxonomy" id="2576905"/>
    <lineage>
        <taxon>Bacteria</taxon>
        <taxon>Bacillati</taxon>
        <taxon>Actinomycetota</taxon>
        <taxon>Actinomycetes</taxon>
        <taxon>Pseudonocardiales</taxon>
        <taxon>Pseudonocardiaceae</taxon>
        <taxon>Amycolatopsis</taxon>
    </lineage>
</organism>
<dbReference type="InterPro" id="IPR000073">
    <property type="entry name" value="AB_hydrolase_1"/>
</dbReference>
<reference evidence="2 3" key="1">
    <citation type="submission" date="2017-12" db="EMBL/GenBank/DDBJ databases">
        <title>Sequencing the genomes of 1000 Actinobacteria strains.</title>
        <authorList>
            <person name="Klenk H.-P."/>
        </authorList>
    </citation>
    <scope>NUCLEOTIDE SEQUENCE [LARGE SCALE GENOMIC DNA]</scope>
    <source>
        <strain evidence="2 3">DSM 45165</strain>
    </source>
</reference>
<dbReference type="Gene3D" id="3.40.50.1820">
    <property type="entry name" value="alpha/beta hydrolase"/>
    <property type="match status" value="1"/>
</dbReference>
<feature type="domain" description="AB hydrolase-1" evidence="1">
    <location>
        <begin position="5"/>
        <end position="267"/>
    </location>
</feature>
<accession>A0A2N3WME2</accession>
<dbReference type="PANTHER" id="PTHR37017:SF11">
    <property type="entry name" value="ESTERASE_LIPASE_THIOESTERASE DOMAIN-CONTAINING PROTEIN"/>
    <property type="match status" value="1"/>
</dbReference>
<keyword evidence="2" id="KW-0378">Hydrolase</keyword>